<dbReference type="EMBL" id="CDSF01000083">
    <property type="protein sequence ID" value="CEO98273.1"/>
    <property type="molecule type" value="Genomic_DNA"/>
</dbReference>
<sequence>MDDADRPTPLQVGSRYSAQAREAERRGHFAQALDKHTRAQAQFREALLSARHPKSKEILQLLLRSHERSALLIRQYLDRGLIVAEPQVVQPPEPPSTMVPLADFLESIDRLAADLVADLAAILGAPGPAMRPASPQAKGDDLGNVGAVAIHEDFFGAPAPEATSAGADLQSKFVTCANRIRQFQGRIQDRIGNARVSESEASSVRAENERLRAAVADAQQRAERLQARLNEEVEKNAALTAACDEQTKLVEKYALQWQQLKERARMRKKPIG</sequence>
<proteinExistence type="predicted"/>
<reference evidence="4 6" key="2">
    <citation type="submission" date="2018-03" db="EMBL/GenBank/DDBJ databases">
        <authorList>
            <person name="Fogelqvist J."/>
        </authorList>
    </citation>
    <scope>NUCLEOTIDE SEQUENCE [LARGE SCALE GENOMIC DNA]</scope>
</reference>
<feature type="region of interest" description="Disordered" evidence="2">
    <location>
        <begin position="1"/>
        <end position="27"/>
    </location>
</feature>
<evidence type="ECO:0000313" key="4">
    <source>
        <dbReference type="EMBL" id="SPQ95153.1"/>
    </source>
</evidence>
<name>A0A0G4ISF5_PLABS</name>
<keyword evidence="5" id="KW-1185">Reference proteome</keyword>
<geneLocation type="mitochondrion" evidence="4"/>
<keyword evidence="4" id="KW-0496">Mitochondrion</keyword>
<evidence type="ECO:0000313" key="3">
    <source>
        <dbReference type="EMBL" id="CEO98273.1"/>
    </source>
</evidence>
<gene>
    <name evidence="3" type="ORF">PBRA_006387</name>
    <name evidence="4" type="ORF">PLBR_LOCUS2368</name>
</gene>
<dbReference type="Proteomes" id="UP000039324">
    <property type="component" value="Unassembled WGS sequence"/>
</dbReference>
<dbReference type="AlphaFoldDB" id="A0A0G4ISF5"/>
<evidence type="ECO:0000313" key="5">
    <source>
        <dbReference type="Proteomes" id="UP000039324"/>
    </source>
</evidence>
<accession>A0A0G4ISF5</accession>
<reference evidence="3 5" key="1">
    <citation type="submission" date="2015-02" db="EMBL/GenBank/DDBJ databases">
        <authorList>
            <person name="Chooi Y.-H."/>
        </authorList>
    </citation>
    <scope>NUCLEOTIDE SEQUENCE [LARGE SCALE GENOMIC DNA]</scope>
    <source>
        <strain evidence="3">E3</strain>
    </source>
</reference>
<organism evidence="3 5">
    <name type="scientific">Plasmodiophora brassicae</name>
    <name type="common">Clubroot disease agent</name>
    <dbReference type="NCBI Taxonomy" id="37360"/>
    <lineage>
        <taxon>Eukaryota</taxon>
        <taxon>Sar</taxon>
        <taxon>Rhizaria</taxon>
        <taxon>Endomyxa</taxon>
        <taxon>Phytomyxea</taxon>
        <taxon>Plasmodiophorida</taxon>
        <taxon>Plasmodiophoridae</taxon>
        <taxon>Plasmodiophora</taxon>
    </lineage>
</organism>
<evidence type="ECO:0000256" key="1">
    <source>
        <dbReference type="SAM" id="Coils"/>
    </source>
</evidence>
<evidence type="ECO:0000313" key="6">
    <source>
        <dbReference type="Proteomes" id="UP000290189"/>
    </source>
</evidence>
<dbReference type="Gene3D" id="1.20.58.80">
    <property type="entry name" value="Phosphotransferase system, lactose/cellobiose-type IIA subunit"/>
    <property type="match status" value="1"/>
</dbReference>
<dbReference type="Proteomes" id="UP000290189">
    <property type="component" value="Unassembled WGS sequence"/>
</dbReference>
<evidence type="ECO:0000256" key="2">
    <source>
        <dbReference type="SAM" id="MobiDB-lite"/>
    </source>
</evidence>
<feature type="coiled-coil region" evidence="1">
    <location>
        <begin position="201"/>
        <end position="242"/>
    </location>
</feature>
<protein>
    <submittedName>
        <fullName evidence="3">Uncharacterized protein</fullName>
    </submittedName>
</protein>
<keyword evidence="1" id="KW-0175">Coiled coil</keyword>
<dbReference type="EMBL" id="OVEO01000003">
    <property type="protein sequence ID" value="SPQ95153.1"/>
    <property type="molecule type" value="Genomic_DNA"/>
</dbReference>